<keyword evidence="2" id="KW-1185">Reference proteome</keyword>
<dbReference type="RefSeq" id="WP_086912056.1">
    <property type="nucleotide sequence ID" value="NZ_CP021359.1"/>
</dbReference>
<dbReference type="KEGG" id="acin:CBP34_07715"/>
<dbReference type="PANTHER" id="PTHR36508:SF1">
    <property type="entry name" value="PROTEIN SLYX"/>
    <property type="match status" value="1"/>
</dbReference>
<accession>A0A240TSB7</accession>
<dbReference type="Gene3D" id="1.20.5.300">
    <property type="match status" value="1"/>
</dbReference>
<reference evidence="1 2" key="1">
    <citation type="submission" date="2017-05" db="EMBL/GenBank/DDBJ databases">
        <title>Polyphasic characterization of four soil-derived phenanthrene-degrading Acidovorax strains and proposal of Acidovorax phenanthrenivorans sp. nov.</title>
        <authorList>
            <person name="Singleton D.R."/>
            <person name="Lee J."/>
            <person name="Dickey A.N."/>
            <person name="Stroud A."/>
            <person name="Scholl E.H."/>
            <person name="Wright F.A."/>
            <person name="Aitken M.D."/>
        </authorList>
    </citation>
    <scope>NUCLEOTIDE SEQUENCE [LARGE SCALE GENOMIC DNA]</scope>
    <source>
        <strain evidence="1">NA3</strain>
    </source>
</reference>
<dbReference type="Pfam" id="PF04102">
    <property type="entry name" value="SlyX"/>
    <property type="match status" value="1"/>
</dbReference>
<evidence type="ECO:0000313" key="1">
    <source>
        <dbReference type="EMBL" id="ART51578.1"/>
    </source>
</evidence>
<dbReference type="InterPro" id="IPR007236">
    <property type="entry name" value="SlyX"/>
</dbReference>
<accession>A0A240UCM6</accession>
<name>A0A240U2I8_9BURK</name>
<gene>
    <name evidence="1" type="ORF">CBP34_07715</name>
</gene>
<dbReference type="EMBL" id="CP021361">
    <property type="protein sequence ID" value="ART51578.1"/>
    <property type="molecule type" value="Genomic_DNA"/>
</dbReference>
<protein>
    <submittedName>
        <fullName evidence="1">SlyX protein</fullName>
    </submittedName>
</protein>
<proteinExistence type="predicted"/>
<dbReference type="PANTHER" id="PTHR36508">
    <property type="entry name" value="PROTEIN SLYX"/>
    <property type="match status" value="1"/>
</dbReference>
<dbReference type="Proteomes" id="UP000194432">
    <property type="component" value="Chromosome 1"/>
</dbReference>
<evidence type="ECO:0000313" key="2">
    <source>
        <dbReference type="Proteomes" id="UP000194432"/>
    </source>
</evidence>
<accession>A0A240U2I8</accession>
<dbReference type="KEGG" id="acis:CBP35_10545"/>
<sequence>MQDNNTRDARDIQQRLEGLEIKASFMEDLLDQLNLTIYRQQELIDRLTHEVIQLRQQAPEGGSNGPRNLRDELPPHY</sequence>
<organism evidence="1 2">
    <name type="scientific">Acidovorax carolinensis</name>
    <dbReference type="NCBI Taxonomy" id="553814"/>
    <lineage>
        <taxon>Bacteria</taxon>
        <taxon>Pseudomonadati</taxon>
        <taxon>Pseudomonadota</taxon>
        <taxon>Betaproteobacteria</taxon>
        <taxon>Burkholderiales</taxon>
        <taxon>Comamonadaceae</taxon>
        <taxon>Acidovorax</taxon>
    </lineage>
</organism>
<dbReference type="OrthoDB" id="5297107at2"/>
<dbReference type="KEGG" id="acip:CBP36_08385"/>
<dbReference type="AlphaFoldDB" id="A0A240U2I8"/>
<dbReference type="KEGG" id="acid:CBP33_07815"/>